<comment type="subcellular location">
    <subcellularLocation>
        <location evidence="1">Nucleus</location>
    </subcellularLocation>
</comment>
<dbReference type="EMBL" id="LR788278">
    <property type="protein sequence ID" value="CAB3264140.1"/>
    <property type="molecule type" value="mRNA"/>
</dbReference>
<dbReference type="SUPFAM" id="SSF57667">
    <property type="entry name" value="beta-beta-alpha zinc fingers"/>
    <property type="match status" value="2"/>
</dbReference>
<dbReference type="SMART" id="SM00225">
    <property type="entry name" value="BTB"/>
    <property type="match status" value="1"/>
</dbReference>
<keyword evidence="6" id="KW-0805">Transcription regulation</keyword>
<dbReference type="PROSITE" id="PS50157">
    <property type="entry name" value="ZINC_FINGER_C2H2_2"/>
    <property type="match status" value="8"/>
</dbReference>
<dbReference type="Gene3D" id="3.30.160.60">
    <property type="entry name" value="Classic Zinc Finger"/>
    <property type="match status" value="5"/>
</dbReference>
<evidence type="ECO:0000256" key="9">
    <source>
        <dbReference type="ARBA" id="ARBA00023242"/>
    </source>
</evidence>
<dbReference type="PROSITE" id="PS00028">
    <property type="entry name" value="ZINC_FINGER_C2H2_1"/>
    <property type="match status" value="6"/>
</dbReference>
<organism evidence="13">
    <name type="scientific">Phallusia mammillata</name>
    <dbReference type="NCBI Taxonomy" id="59560"/>
    <lineage>
        <taxon>Eukaryota</taxon>
        <taxon>Metazoa</taxon>
        <taxon>Chordata</taxon>
        <taxon>Tunicata</taxon>
        <taxon>Ascidiacea</taxon>
        <taxon>Phlebobranchia</taxon>
        <taxon>Ascidiidae</taxon>
        <taxon>Phallusia</taxon>
    </lineage>
</organism>
<reference evidence="13" key="1">
    <citation type="submission" date="2020-04" db="EMBL/GenBank/DDBJ databases">
        <authorList>
            <person name="Neveu A P."/>
        </authorList>
    </citation>
    <scope>NUCLEOTIDE SEQUENCE</scope>
    <source>
        <tissue evidence="13">Whole embryo</tissue>
    </source>
</reference>
<keyword evidence="3" id="KW-0677">Repeat</keyword>
<dbReference type="SMART" id="SM00355">
    <property type="entry name" value="ZnF_C2H2"/>
    <property type="match status" value="10"/>
</dbReference>
<feature type="domain" description="C2H2-type" evidence="12">
    <location>
        <begin position="486"/>
        <end position="513"/>
    </location>
</feature>
<evidence type="ECO:0000256" key="2">
    <source>
        <dbReference type="ARBA" id="ARBA00022723"/>
    </source>
</evidence>
<dbReference type="SUPFAM" id="SSF54695">
    <property type="entry name" value="POZ domain"/>
    <property type="match status" value="1"/>
</dbReference>
<keyword evidence="5" id="KW-0862">Zinc</keyword>
<evidence type="ECO:0000256" key="7">
    <source>
        <dbReference type="ARBA" id="ARBA00023125"/>
    </source>
</evidence>
<evidence type="ECO:0000256" key="4">
    <source>
        <dbReference type="ARBA" id="ARBA00022771"/>
    </source>
</evidence>
<name>A0A6F9DM76_9ASCI</name>
<feature type="domain" description="BTB" evidence="11">
    <location>
        <begin position="26"/>
        <end position="91"/>
    </location>
</feature>
<feature type="domain" description="C2H2-type" evidence="12">
    <location>
        <begin position="224"/>
        <end position="256"/>
    </location>
</feature>
<evidence type="ECO:0000259" key="12">
    <source>
        <dbReference type="PROSITE" id="PS50157"/>
    </source>
</evidence>
<dbReference type="InterPro" id="IPR011333">
    <property type="entry name" value="SKP1/BTB/POZ_sf"/>
</dbReference>
<feature type="domain" description="C2H2-type" evidence="12">
    <location>
        <begin position="197"/>
        <end position="220"/>
    </location>
</feature>
<dbReference type="AlphaFoldDB" id="A0A6F9DM76"/>
<proteinExistence type="evidence at transcript level"/>
<feature type="domain" description="C2H2-type" evidence="12">
    <location>
        <begin position="349"/>
        <end position="377"/>
    </location>
</feature>
<dbReference type="GO" id="GO:0000981">
    <property type="term" value="F:DNA-binding transcription factor activity, RNA polymerase II-specific"/>
    <property type="evidence" value="ECO:0007669"/>
    <property type="project" value="TreeGrafter"/>
</dbReference>
<sequence length="556" mass="64268">MIYSIPQYTKTALGLLDEMRKNNEFCDIYININGNNYAAHKAVLVAGSLFMRERLAKLSGIFLNLHLKLSDPAVFDDLLKFLYTGEILLTEQNVAEITMLASYLQINDILTLTSQFLNSMQPVENFSSSIPLFEVAVEHDGLLEDFDSNEPEESQLDDTNLCNDSSSDMECQQKIPSFCTKKDNLTRVAFIAEEQKYRCKVCCKDFLRKSTCSSHCMTHTIDVYFCTDCCKPFDTPEQLNVHYSHNQTCLHFAKEQQQVSRDCNDFLTKQQVNDGFRFKCVDCFKAFQDFKTFQDHRQTKHNVEEALTCPFCEESFEDSDSLCDHIQEHYRTDSADANKKTNKLDKMSATCLHCNKVFLNRRNLQRHCKETRCGKMSIKKRPSKNVDDKTKEIFAFQCACGPGFSTFAEFATHSEEKHAMAVDMFCQFCGILFGNEEWLEKHVQQHVAEKKAAIENGGEKFTCQLCELTFDHEDLFEQHNKQKCSDSCRFCSKPFDKRLNLVRHIKMHTGEKPFPCFECNSRFGRKDTMFQHLRVMHSIVMPKQLVALKFPGKTSR</sequence>
<evidence type="ECO:0000256" key="3">
    <source>
        <dbReference type="ARBA" id="ARBA00022737"/>
    </source>
</evidence>
<dbReference type="Pfam" id="PF00651">
    <property type="entry name" value="BTB"/>
    <property type="match status" value="1"/>
</dbReference>
<feature type="domain" description="C2H2-type" evidence="12">
    <location>
        <begin position="307"/>
        <end position="334"/>
    </location>
</feature>
<dbReference type="Gene3D" id="3.30.710.10">
    <property type="entry name" value="Potassium Channel Kv1.1, Chain A"/>
    <property type="match status" value="1"/>
</dbReference>
<keyword evidence="4 10" id="KW-0863">Zinc-finger</keyword>
<evidence type="ECO:0000256" key="8">
    <source>
        <dbReference type="ARBA" id="ARBA00023163"/>
    </source>
</evidence>
<evidence type="ECO:0000256" key="1">
    <source>
        <dbReference type="ARBA" id="ARBA00004123"/>
    </source>
</evidence>
<keyword evidence="8" id="KW-0804">Transcription</keyword>
<dbReference type="InterPro" id="IPR013087">
    <property type="entry name" value="Znf_C2H2_type"/>
</dbReference>
<feature type="domain" description="C2H2-type" evidence="12">
    <location>
        <begin position="278"/>
        <end position="306"/>
    </location>
</feature>
<evidence type="ECO:0000256" key="6">
    <source>
        <dbReference type="ARBA" id="ARBA00023015"/>
    </source>
</evidence>
<dbReference type="InterPro" id="IPR036236">
    <property type="entry name" value="Znf_C2H2_sf"/>
</dbReference>
<evidence type="ECO:0000256" key="5">
    <source>
        <dbReference type="ARBA" id="ARBA00022833"/>
    </source>
</evidence>
<keyword evidence="9" id="KW-0539">Nucleus</keyword>
<dbReference type="GO" id="GO:0005634">
    <property type="term" value="C:nucleus"/>
    <property type="evidence" value="ECO:0007669"/>
    <property type="project" value="UniProtKB-SubCell"/>
</dbReference>
<dbReference type="InterPro" id="IPR000210">
    <property type="entry name" value="BTB/POZ_dom"/>
</dbReference>
<evidence type="ECO:0000259" key="11">
    <source>
        <dbReference type="PROSITE" id="PS50097"/>
    </source>
</evidence>
<dbReference type="GO" id="GO:0000978">
    <property type="term" value="F:RNA polymerase II cis-regulatory region sequence-specific DNA binding"/>
    <property type="evidence" value="ECO:0007669"/>
    <property type="project" value="TreeGrafter"/>
</dbReference>
<protein>
    <submittedName>
        <fullName evidence="13">Myoneurin</fullName>
    </submittedName>
</protein>
<dbReference type="Pfam" id="PF00096">
    <property type="entry name" value="zf-C2H2"/>
    <property type="match status" value="1"/>
</dbReference>
<dbReference type="InterPro" id="IPR050457">
    <property type="entry name" value="ZnFinger_BTB_dom_contain"/>
</dbReference>
<keyword evidence="2" id="KW-0479">Metal-binding</keyword>
<dbReference type="FunFam" id="3.30.160.60:FF:000100">
    <property type="entry name" value="Zinc finger 45-like"/>
    <property type="match status" value="1"/>
</dbReference>
<gene>
    <name evidence="13" type="primary">Mynn-001</name>
</gene>
<evidence type="ECO:0000256" key="10">
    <source>
        <dbReference type="PROSITE-ProRule" id="PRU00042"/>
    </source>
</evidence>
<keyword evidence="7" id="KW-0238">DNA-binding</keyword>
<dbReference type="PANTHER" id="PTHR46105">
    <property type="entry name" value="AGAP004733-PA"/>
    <property type="match status" value="1"/>
</dbReference>
<feature type="domain" description="C2H2-type" evidence="12">
    <location>
        <begin position="424"/>
        <end position="451"/>
    </location>
</feature>
<dbReference type="PROSITE" id="PS50097">
    <property type="entry name" value="BTB"/>
    <property type="match status" value="1"/>
</dbReference>
<feature type="domain" description="C2H2-type" evidence="12">
    <location>
        <begin position="514"/>
        <end position="542"/>
    </location>
</feature>
<dbReference type="GO" id="GO:0008270">
    <property type="term" value="F:zinc ion binding"/>
    <property type="evidence" value="ECO:0007669"/>
    <property type="project" value="UniProtKB-KW"/>
</dbReference>
<accession>A0A6F9DM76</accession>
<evidence type="ECO:0000313" key="13">
    <source>
        <dbReference type="EMBL" id="CAB3264140.1"/>
    </source>
</evidence>
<dbReference type="PANTHER" id="PTHR46105:SF5">
    <property type="entry name" value="ZINC FINGER AND BTB DOMAIN-CONTAINING PROTEIN 44 ISOFORM X1"/>
    <property type="match status" value="1"/>
</dbReference>